<dbReference type="Proteomes" id="UP001634394">
    <property type="component" value="Unassembled WGS sequence"/>
</dbReference>
<name>A0ABD3X890_SINWO</name>
<organism evidence="2 3">
    <name type="scientific">Sinanodonta woodiana</name>
    <name type="common">Chinese pond mussel</name>
    <name type="synonym">Anodonta woodiana</name>
    <dbReference type="NCBI Taxonomy" id="1069815"/>
    <lineage>
        <taxon>Eukaryota</taxon>
        <taxon>Metazoa</taxon>
        <taxon>Spiralia</taxon>
        <taxon>Lophotrochozoa</taxon>
        <taxon>Mollusca</taxon>
        <taxon>Bivalvia</taxon>
        <taxon>Autobranchia</taxon>
        <taxon>Heteroconchia</taxon>
        <taxon>Palaeoheterodonta</taxon>
        <taxon>Unionida</taxon>
        <taxon>Unionoidea</taxon>
        <taxon>Unionidae</taxon>
        <taxon>Unioninae</taxon>
        <taxon>Sinanodonta</taxon>
    </lineage>
</organism>
<comment type="caution">
    <text evidence="2">The sequence shown here is derived from an EMBL/GenBank/DDBJ whole genome shotgun (WGS) entry which is preliminary data.</text>
</comment>
<dbReference type="AlphaFoldDB" id="A0ABD3X890"/>
<proteinExistence type="predicted"/>
<accession>A0ABD3X890</accession>
<reference evidence="2 3" key="1">
    <citation type="submission" date="2024-11" db="EMBL/GenBank/DDBJ databases">
        <title>Chromosome-level genome assembly of the freshwater bivalve Anodonta woodiana.</title>
        <authorList>
            <person name="Chen X."/>
        </authorList>
    </citation>
    <scope>NUCLEOTIDE SEQUENCE [LARGE SCALE GENOMIC DNA]</scope>
    <source>
        <strain evidence="2">MN2024</strain>
        <tissue evidence="2">Gills</tissue>
    </source>
</reference>
<gene>
    <name evidence="2" type="ORF">ACJMK2_028793</name>
</gene>
<evidence type="ECO:0000313" key="3">
    <source>
        <dbReference type="Proteomes" id="UP001634394"/>
    </source>
</evidence>
<feature type="region of interest" description="Disordered" evidence="1">
    <location>
        <begin position="1"/>
        <end position="30"/>
    </location>
</feature>
<dbReference type="EMBL" id="JBJQND010000003">
    <property type="protein sequence ID" value="KAL3882456.1"/>
    <property type="molecule type" value="Genomic_DNA"/>
</dbReference>
<evidence type="ECO:0000256" key="1">
    <source>
        <dbReference type="SAM" id="MobiDB-lite"/>
    </source>
</evidence>
<protein>
    <submittedName>
        <fullName evidence="2">Uncharacterized protein</fullName>
    </submittedName>
</protein>
<sequence length="206" mass="23393">MPSSLVLECEPTNTDKPSSSSPIAGPSGITYRKRVSDAKRQLFDDSEEEYPRLDISFLDGSGREDEPILTVKTVNLNDSSSSDDLPLASFITGSRNQLVKWKCTNLVTERVNPEANKFNFDVCPLLIKYKEYLTATGNVSNPLFINTPINYLNKVLYFLNSENERVESICDISKLNAFFIQMPAEMSIHYYNNYIKAILRFSLYCK</sequence>
<keyword evidence="3" id="KW-1185">Reference proteome</keyword>
<feature type="compositionally biased region" description="Low complexity" evidence="1">
    <location>
        <begin position="17"/>
        <end position="29"/>
    </location>
</feature>
<evidence type="ECO:0000313" key="2">
    <source>
        <dbReference type="EMBL" id="KAL3882456.1"/>
    </source>
</evidence>